<accession>M3GTF9</accession>
<sequence>MLKDSRHLTKETVLVGSPEFCYELSNTCRQFLLNFWGRHLSREMDFVKVDSKKISTIVGLQDITE</sequence>
<reference evidence="1 2" key="1">
    <citation type="submission" date="2013-01" db="EMBL/GenBank/DDBJ databases">
        <authorList>
            <person name="Harkins D.M."/>
            <person name="Durkin A.S."/>
            <person name="Brinkac L.M."/>
            <person name="Haft D.H."/>
            <person name="Selengut J.D."/>
            <person name="Sanka R."/>
            <person name="DePew J."/>
            <person name="Purushe J."/>
            <person name="Tulsiani S.M."/>
            <person name="Graham G.C."/>
            <person name="Burns M.-A."/>
            <person name="Dohnt M.F."/>
            <person name="Smythe L.D."/>
            <person name="McKay D.B."/>
            <person name="Craig S.B."/>
            <person name="Vinetz J.M."/>
            <person name="Sutton G.G."/>
            <person name="Nierman W.C."/>
            <person name="Fouts D.E."/>
        </authorList>
    </citation>
    <scope>NUCLEOTIDE SEQUENCE [LARGE SCALE GENOMIC DNA]</scope>
    <source>
        <strain evidence="1 2">LT2116</strain>
    </source>
</reference>
<dbReference type="AlphaFoldDB" id="M3GTF9"/>
<evidence type="ECO:0000313" key="1">
    <source>
        <dbReference type="EMBL" id="EMF80196.1"/>
    </source>
</evidence>
<name>M3GTF9_9LEPT</name>
<dbReference type="Proteomes" id="UP000011770">
    <property type="component" value="Unassembled WGS sequence"/>
</dbReference>
<comment type="caution">
    <text evidence="1">The sequence shown here is derived from an EMBL/GenBank/DDBJ whole genome shotgun (WGS) entry which is preliminary data.</text>
</comment>
<protein>
    <submittedName>
        <fullName evidence="1">Uncharacterized protein</fullName>
    </submittedName>
</protein>
<evidence type="ECO:0000313" key="2">
    <source>
        <dbReference type="Proteomes" id="UP000011770"/>
    </source>
</evidence>
<proteinExistence type="predicted"/>
<organism evidence="1 2">
    <name type="scientific">Leptospira weilii serovar Topaz str. LT2116</name>
    <dbReference type="NCBI Taxonomy" id="1088540"/>
    <lineage>
        <taxon>Bacteria</taxon>
        <taxon>Pseudomonadati</taxon>
        <taxon>Spirochaetota</taxon>
        <taxon>Spirochaetia</taxon>
        <taxon>Leptospirales</taxon>
        <taxon>Leptospiraceae</taxon>
        <taxon>Leptospira</taxon>
    </lineage>
</organism>
<gene>
    <name evidence="1" type="ORF">LEP1GSC188_2565</name>
</gene>
<dbReference type="EMBL" id="AHOR02000061">
    <property type="protein sequence ID" value="EMF80196.1"/>
    <property type="molecule type" value="Genomic_DNA"/>
</dbReference>